<sequence>MLINTLGIPASRPGRSVAALLGFLATLSLACWVGYGHDPHLADENQLMENIQSVALLLAFLVHGWRASKLDKKSVGFMLHAGLSLLMYSFLLREVVFRDFGAPGNQFWPWAEHVLRGIGWSCWVIYLVTFASRIRGIWALRWQLLATPVIITALCGAVLMASGWPFDKKKFDSLSAQDSGFMEELLEMNAYIILLVGSASASLREVRESEERRSD</sequence>
<keyword evidence="1" id="KW-0472">Membrane</keyword>
<evidence type="ECO:0000256" key="1">
    <source>
        <dbReference type="SAM" id="Phobius"/>
    </source>
</evidence>
<evidence type="ECO:0000313" key="2">
    <source>
        <dbReference type="EMBL" id="OBV39894.1"/>
    </source>
</evidence>
<dbReference type="EMBL" id="LOCQ01000051">
    <property type="protein sequence ID" value="OBV39894.1"/>
    <property type="molecule type" value="Genomic_DNA"/>
</dbReference>
<dbReference type="Proteomes" id="UP000092713">
    <property type="component" value="Unassembled WGS sequence"/>
</dbReference>
<protein>
    <submittedName>
        <fullName evidence="2">Uncharacterized protein</fullName>
    </submittedName>
</protein>
<feature type="transmembrane region" description="Helical" evidence="1">
    <location>
        <begin position="47"/>
        <end position="65"/>
    </location>
</feature>
<dbReference type="OrthoDB" id="5701412at2"/>
<reference evidence="2 3" key="1">
    <citation type="submission" date="2016-04" db="EMBL/GenBank/DDBJ databases">
        <title>Draft genome sequence of Janthinobacterium psychrotolerans sp. nov., isolated from freshwater sediments in Denmark.</title>
        <authorList>
            <person name="Gong X."/>
            <person name="Skrivergaard S."/>
            <person name="Korsgaard B.S."/>
            <person name="Schreiber L."/>
            <person name="Marshall I.P."/>
            <person name="Finster K."/>
            <person name="Schramm A."/>
        </authorList>
    </citation>
    <scope>NUCLEOTIDE SEQUENCE [LARGE SCALE GENOMIC DNA]</scope>
    <source>
        <strain evidence="2 3">S3-2</strain>
    </source>
</reference>
<accession>A0A1A7C4C2</accession>
<keyword evidence="3" id="KW-1185">Reference proteome</keyword>
<gene>
    <name evidence="2" type="ORF">ASR47_1012117</name>
</gene>
<name>A0A1A7C4C2_9BURK</name>
<keyword evidence="1" id="KW-0812">Transmembrane</keyword>
<dbReference type="AlphaFoldDB" id="A0A1A7C4C2"/>
<feature type="transmembrane region" description="Helical" evidence="1">
    <location>
        <begin position="186"/>
        <end position="203"/>
    </location>
</feature>
<feature type="transmembrane region" description="Helical" evidence="1">
    <location>
        <begin position="113"/>
        <end position="132"/>
    </location>
</feature>
<proteinExistence type="predicted"/>
<keyword evidence="1" id="KW-1133">Transmembrane helix</keyword>
<organism evidence="2 3">
    <name type="scientific">Janthinobacterium psychrotolerans</name>
    <dbReference type="NCBI Taxonomy" id="1747903"/>
    <lineage>
        <taxon>Bacteria</taxon>
        <taxon>Pseudomonadati</taxon>
        <taxon>Pseudomonadota</taxon>
        <taxon>Betaproteobacteria</taxon>
        <taxon>Burkholderiales</taxon>
        <taxon>Oxalobacteraceae</taxon>
        <taxon>Janthinobacterium</taxon>
    </lineage>
</organism>
<comment type="caution">
    <text evidence="2">The sequence shown here is derived from an EMBL/GenBank/DDBJ whole genome shotgun (WGS) entry which is preliminary data.</text>
</comment>
<feature type="transmembrane region" description="Helical" evidence="1">
    <location>
        <begin position="77"/>
        <end position="93"/>
    </location>
</feature>
<dbReference type="RefSeq" id="WP_150127738.1">
    <property type="nucleotide sequence ID" value="NZ_LOCQ01000051.1"/>
</dbReference>
<evidence type="ECO:0000313" key="3">
    <source>
        <dbReference type="Proteomes" id="UP000092713"/>
    </source>
</evidence>
<feature type="transmembrane region" description="Helical" evidence="1">
    <location>
        <begin position="17"/>
        <end position="35"/>
    </location>
</feature>
<feature type="transmembrane region" description="Helical" evidence="1">
    <location>
        <begin position="144"/>
        <end position="166"/>
    </location>
</feature>